<dbReference type="Gene3D" id="1.10.10.10">
    <property type="entry name" value="Winged helix-like DNA-binding domain superfamily/Winged helix DNA-binding domain"/>
    <property type="match status" value="1"/>
</dbReference>
<dbReference type="OrthoDB" id="9810065at2"/>
<name>E1T5J4_BURSG</name>
<dbReference type="STRING" id="640512.BC1003_1385"/>
<accession>E1T5J4</accession>
<dbReference type="CDD" id="cd08422">
    <property type="entry name" value="PBP2_CrgA_like"/>
    <property type="match status" value="1"/>
</dbReference>
<evidence type="ECO:0000256" key="2">
    <source>
        <dbReference type="ARBA" id="ARBA00023015"/>
    </source>
</evidence>
<comment type="similarity">
    <text evidence="1">Belongs to the LysR transcriptional regulatory family.</text>
</comment>
<feature type="domain" description="HTH lysR-type" evidence="6">
    <location>
        <begin position="1"/>
        <end position="58"/>
    </location>
</feature>
<keyword evidence="2" id="KW-0805">Transcription regulation</keyword>
<dbReference type="Gene3D" id="3.40.190.290">
    <property type="match status" value="1"/>
</dbReference>
<dbReference type="InterPro" id="IPR036388">
    <property type="entry name" value="WH-like_DNA-bd_sf"/>
</dbReference>
<dbReference type="InterPro" id="IPR058163">
    <property type="entry name" value="LysR-type_TF_proteobact-type"/>
</dbReference>
<evidence type="ECO:0000259" key="6">
    <source>
        <dbReference type="PROSITE" id="PS50931"/>
    </source>
</evidence>
<proteinExistence type="inferred from homology"/>
<dbReference type="Pfam" id="PF00126">
    <property type="entry name" value="HTH_1"/>
    <property type="match status" value="1"/>
</dbReference>
<reference evidence="7" key="1">
    <citation type="submission" date="2010-09" db="EMBL/GenBank/DDBJ databases">
        <title>Complete sequence of chromosome1 of Burkholderia sp. CCGE1003.</title>
        <authorList>
            <consortium name="US DOE Joint Genome Institute"/>
            <person name="Lucas S."/>
            <person name="Copeland A."/>
            <person name="Lapidus A."/>
            <person name="Cheng J.-F."/>
            <person name="Bruce D."/>
            <person name="Goodwin L."/>
            <person name="Pitluck S."/>
            <person name="Daligault H."/>
            <person name="Davenport K."/>
            <person name="Detter J.C."/>
            <person name="Han C."/>
            <person name="Tapia R."/>
            <person name="Land M."/>
            <person name="Hauser L."/>
            <person name="Jeffries C."/>
            <person name="Kyrpides N."/>
            <person name="Ivanova N."/>
            <person name="Ovchinnikova G."/>
            <person name="Martinez-Romero E."/>
            <person name="Rogel M.A."/>
            <person name="Auchtung J."/>
            <person name="Tiedje J.M."/>
            <person name="Woyke T."/>
        </authorList>
    </citation>
    <scope>NUCLEOTIDE SEQUENCE</scope>
    <source>
        <strain evidence="7">CCGE1003</strain>
    </source>
</reference>
<dbReference type="KEGG" id="bgf:BC1003_1385"/>
<evidence type="ECO:0000313" key="7">
    <source>
        <dbReference type="EMBL" id="ADN57360.1"/>
    </source>
</evidence>
<dbReference type="eggNOG" id="COG0583">
    <property type="taxonomic scope" value="Bacteria"/>
</dbReference>
<dbReference type="SUPFAM" id="SSF53850">
    <property type="entry name" value="Periplasmic binding protein-like II"/>
    <property type="match status" value="1"/>
</dbReference>
<dbReference type="PANTHER" id="PTHR30537:SF5">
    <property type="entry name" value="HTH-TYPE TRANSCRIPTIONAL ACTIVATOR TTDR-RELATED"/>
    <property type="match status" value="1"/>
</dbReference>
<sequence>MDLLALADFNLVARYESLGEAARATGRPKATLSRRVTELENSLGLRLFERGSRGLKLTQEGRALYERTGALLSELTESAAAIASGGEQPRGRLRISAPALFSQIAMGKLVATFALKYPDVRLEVTTEDRPVDMVEEGYDLVIRVNPDPDENLIGRVFMRDRLVVVARPDMARPKGKSSVPVVVRAEHERVASWQVTGPRGQARIAVTPVACLSSLIMVRDTVRLGVGAARLPLSLVSHDIAAGRLAHWGDVEGPDIALWALYPSRRLLSARVSAFLDHIKEAFPLGKPEELAGFIGSEAEEGEANRTRSARRSAGRRRDQARV</sequence>
<dbReference type="InterPro" id="IPR000847">
    <property type="entry name" value="LysR_HTH_N"/>
</dbReference>
<dbReference type="GO" id="GO:0003700">
    <property type="term" value="F:DNA-binding transcription factor activity"/>
    <property type="evidence" value="ECO:0007669"/>
    <property type="project" value="InterPro"/>
</dbReference>
<dbReference type="PANTHER" id="PTHR30537">
    <property type="entry name" value="HTH-TYPE TRANSCRIPTIONAL REGULATOR"/>
    <property type="match status" value="1"/>
</dbReference>
<evidence type="ECO:0000256" key="1">
    <source>
        <dbReference type="ARBA" id="ARBA00009437"/>
    </source>
</evidence>
<evidence type="ECO:0000256" key="5">
    <source>
        <dbReference type="SAM" id="MobiDB-lite"/>
    </source>
</evidence>
<keyword evidence="4" id="KW-0804">Transcription</keyword>
<organism evidence="7">
    <name type="scientific">Burkholderia sp. (strain CCGE1003)</name>
    <dbReference type="NCBI Taxonomy" id="640512"/>
    <lineage>
        <taxon>Bacteria</taxon>
        <taxon>Pseudomonadati</taxon>
        <taxon>Pseudomonadota</taxon>
        <taxon>Betaproteobacteria</taxon>
        <taxon>Burkholderiales</taxon>
        <taxon>Burkholderiaceae</taxon>
        <taxon>Burkholderia</taxon>
    </lineage>
</organism>
<dbReference type="EMBL" id="CP002217">
    <property type="protein sequence ID" value="ADN57360.1"/>
    <property type="molecule type" value="Genomic_DNA"/>
</dbReference>
<dbReference type="InterPro" id="IPR005119">
    <property type="entry name" value="LysR_subst-bd"/>
</dbReference>
<keyword evidence="3" id="KW-0238">DNA-binding</keyword>
<dbReference type="GO" id="GO:0006351">
    <property type="term" value="P:DNA-templated transcription"/>
    <property type="evidence" value="ECO:0007669"/>
    <property type="project" value="TreeGrafter"/>
</dbReference>
<feature type="region of interest" description="Disordered" evidence="5">
    <location>
        <begin position="296"/>
        <end position="323"/>
    </location>
</feature>
<evidence type="ECO:0000256" key="4">
    <source>
        <dbReference type="ARBA" id="ARBA00023163"/>
    </source>
</evidence>
<dbReference type="HOGENOM" id="CLU_039613_16_2_4"/>
<dbReference type="GO" id="GO:0043565">
    <property type="term" value="F:sequence-specific DNA binding"/>
    <property type="evidence" value="ECO:0007669"/>
    <property type="project" value="TreeGrafter"/>
</dbReference>
<dbReference type="PROSITE" id="PS50931">
    <property type="entry name" value="HTH_LYSR"/>
    <property type="match status" value="1"/>
</dbReference>
<dbReference type="Pfam" id="PF03466">
    <property type="entry name" value="LysR_substrate"/>
    <property type="match status" value="1"/>
</dbReference>
<dbReference type="SUPFAM" id="SSF46785">
    <property type="entry name" value="Winged helix' DNA-binding domain"/>
    <property type="match status" value="1"/>
</dbReference>
<dbReference type="AlphaFoldDB" id="E1T5J4"/>
<gene>
    <name evidence="7" type="ordered locus">BC1003_1385</name>
</gene>
<evidence type="ECO:0000256" key="3">
    <source>
        <dbReference type="ARBA" id="ARBA00023125"/>
    </source>
</evidence>
<protein>
    <submittedName>
        <fullName evidence="7">Transcriptional regulator, LysR family</fullName>
    </submittedName>
</protein>
<dbReference type="InterPro" id="IPR036390">
    <property type="entry name" value="WH_DNA-bd_sf"/>
</dbReference>